<reference evidence="1 2" key="1">
    <citation type="submission" date="2019-12" db="EMBL/GenBank/DDBJ databases">
        <title>Microbes associate with the intestines of laboratory mice.</title>
        <authorList>
            <person name="Navarre W."/>
            <person name="Wong E."/>
        </authorList>
    </citation>
    <scope>NUCLEOTIDE SEQUENCE [LARGE SCALE GENOMIC DNA]</scope>
    <source>
        <strain evidence="1 2">NM82_D38</strain>
    </source>
</reference>
<protein>
    <submittedName>
        <fullName evidence="1">Uncharacterized protein</fullName>
    </submittedName>
</protein>
<dbReference type="EMBL" id="WSRP01000001">
    <property type="protein sequence ID" value="MVX55679.1"/>
    <property type="molecule type" value="Genomic_DNA"/>
</dbReference>
<sequence length="173" mass="19708">MPKCSLNCNRGCGHDHSSKAEQPPSIVDIEVVRRILSQALVNMFKRSIACVQGEITEDERAEKDQKLVEWLGDTFCGKNPHFEIGPDDWNPDGLAQFIRMTVQEIAEKTEEDTPEETIYETAAYFCAKSYLVLRDTFQAGWEIEDANNLPPMLQEWVETWTMLFVGAVGDDFE</sequence>
<dbReference type="RefSeq" id="WP_160334115.1">
    <property type="nucleotide sequence ID" value="NZ_CALPCR010000009.1"/>
</dbReference>
<name>A0A6L6YFS9_9BURK</name>
<gene>
    <name evidence="1" type="ORF">E5987_00435</name>
</gene>
<accession>A0A6L6YFS9</accession>
<dbReference type="Proteomes" id="UP000472580">
    <property type="component" value="Unassembled WGS sequence"/>
</dbReference>
<dbReference type="OrthoDB" id="9155021at2"/>
<evidence type="ECO:0000313" key="1">
    <source>
        <dbReference type="EMBL" id="MVX55679.1"/>
    </source>
</evidence>
<dbReference type="AlphaFoldDB" id="A0A6L6YFS9"/>
<evidence type="ECO:0000313" key="2">
    <source>
        <dbReference type="Proteomes" id="UP000472580"/>
    </source>
</evidence>
<keyword evidence="2" id="KW-1185">Reference proteome</keyword>
<proteinExistence type="predicted"/>
<organism evidence="1 2">
    <name type="scientific">Parasutterella muris</name>
    <dbReference type="NCBI Taxonomy" id="2565572"/>
    <lineage>
        <taxon>Bacteria</taxon>
        <taxon>Pseudomonadati</taxon>
        <taxon>Pseudomonadota</taxon>
        <taxon>Betaproteobacteria</taxon>
        <taxon>Burkholderiales</taxon>
        <taxon>Sutterellaceae</taxon>
        <taxon>Parasutterella</taxon>
    </lineage>
</organism>
<comment type="caution">
    <text evidence="1">The sequence shown here is derived from an EMBL/GenBank/DDBJ whole genome shotgun (WGS) entry which is preliminary data.</text>
</comment>